<dbReference type="InterPro" id="IPR002156">
    <property type="entry name" value="RNaseH_domain"/>
</dbReference>
<feature type="domain" description="RNase H type-1" evidence="1">
    <location>
        <begin position="290"/>
        <end position="427"/>
    </location>
</feature>
<dbReference type="Proteomes" id="UP001283361">
    <property type="component" value="Unassembled WGS sequence"/>
</dbReference>
<dbReference type="CDD" id="cd09276">
    <property type="entry name" value="Rnase_HI_RT_non_LTR"/>
    <property type="match status" value="1"/>
</dbReference>
<dbReference type="PANTHER" id="PTHR36688:SF1">
    <property type="entry name" value="ENDONUCLEASE_EXONUCLEASE_PHOSPHATASE DOMAIN-CONTAINING PROTEIN"/>
    <property type="match status" value="1"/>
</dbReference>
<protein>
    <recommendedName>
        <fullName evidence="1">RNase H type-1 domain-containing protein</fullName>
    </recommendedName>
</protein>
<dbReference type="SUPFAM" id="SSF53098">
    <property type="entry name" value="Ribonuclease H-like"/>
    <property type="match status" value="1"/>
</dbReference>
<dbReference type="PANTHER" id="PTHR36688">
    <property type="entry name" value="ENDO/EXONUCLEASE/PHOSPHATASE DOMAIN-CONTAINING PROTEIN"/>
    <property type="match status" value="1"/>
</dbReference>
<proteinExistence type="predicted"/>
<organism evidence="2 3">
    <name type="scientific">Elysia crispata</name>
    <name type="common">lettuce slug</name>
    <dbReference type="NCBI Taxonomy" id="231223"/>
    <lineage>
        <taxon>Eukaryota</taxon>
        <taxon>Metazoa</taxon>
        <taxon>Spiralia</taxon>
        <taxon>Lophotrochozoa</taxon>
        <taxon>Mollusca</taxon>
        <taxon>Gastropoda</taxon>
        <taxon>Heterobranchia</taxon>
        <taxon>Euthyneura</taxon>
        <taxon>Panpulmonata</taxon>
        <taxon>Sacoglossa</taxon>
        <taxon>Placobranchoidea</taxon>
        <taxon>Plakobranchidae</taxon>
        <taxon>Elysia</taxon>
    </lineage>
</organism>
<evidence type="ECO:0000313" key="2">
    <source>
        <dbReference type="EMBL" id="KAK3795107.1"/>
    </source>
</evidence>
<dbReference type="GO" id="GO:0004523">
    <property type="term" value="F:RNA-DNA hybrid ribonuclease activity"/>
    <property type="evidence" value="ECO:0007669"/>
    <property type="project" value="InterPro"/>
</dbReference>
<evidence type="ECO:0000259" key="1">
    <source>
        <dbReference type="PROSITE" id="PS50879"/>
    </source>
</evidence>
<sequence>MYNWLKGFLSNRYIRTRVNGVYSRTRPSKEGLPQGSAFLCFLNDLSEVIPTFNRLSFADDISTWQSDKNVDRATEALNSDLHALKRYCDQWCMQINTTKTVYNIYSNSREVLARVLKLKIEDKCLQRDPLPRYLGVALDSQLNLTAHVEQLAGRVRERIGLMKKLAGTNWGAAISSLKTLYVTFAGGTDTDGQGEIPPSRRVKPAQRLAESFGATRRRLKKVSVLSVAEAAERKFDLPTDRAPLETPGWPPELAPHPLEVRLDIGLNGKKSETAPQVQKAAALEFIDSYPAEYMRCYIDGSAKEGTSHGGYGVYIEWKFEEATRTSGPVGRRTCSYECEKAALHACIRILKERHDRGNPLPGVVILCDCRSLVQNLGGFNPTSMGDILSTMEQLRQAGVRIICQWIPSHVGIHGNEVADELANAGRLQPQPTVPATLAHVSSLLFPVTRGNGEKVESGDRRE</sequence>
<dbReference type="EMBL" id="JAWDGP010001078">
    <property type="protein sequence ID" value="KAK3795107.1"/>
    <property type="molecule type" value="Genomic_DNA"/>
</dbReference>
<comment type="caution">
    <text evidence="2">The sequence shown here is derived from an EMBL/GenBank/DDBJ whole genome shotgun (WGS) entry which is preliminary data.</text>
</comment>
<dbReference type="InterPro" id="IPR036397">
    <property type="entry name" value="RNaseH_sf"/>
</dbReference>
<dbReference type="Gene3D" id="3.30.420.10">
    <property type="entry name" value="Ribonuclease H-like superfamily/Ribonuclease H"/>
    <property type="match status" value="1"/>
</dbReference>
<dbReference type="Pfam" id="PF00075">
    <property type="entry name" value="RNase_H"/>
    <property type="match status" value="1"/>
</dbReference>
<reference evidence="2" key="1">
    <citation type="journal article" date="2023" name="G3 (Bethesda)">
        <title>A reference genome for the long-term kleptoplast-retaining sea slug Elysia crispata morphotype clarki.</title>
        <authorList>
            <person name="Eastman K.E."/>
            <person name="Pendleton A.L."/>
            <person name="Shaikh M.A."/>
            <person name="Suttiyut T."/>
            <person name="Ogas R."/>
            <person name="Tomko P."/>
            <person name="Gavelis G."/>
            <person name="Widhalm J.R."/>
            <person name="Wisecaver J.H."/>
        </authorList>
    </citation>
    <scope>NUCLEOTIDE SEQUENCE</scope>
    <source>
        <strain evidence="2">ECLA1</strain>
    </source>
</reference>
<dbReference type="GO" id="GO:0003676">
    <property type="term" value="F:nucleic acid binding"/>
    <property type="evidence" value="ECO:0007669"/>
    <property type="project" value="InterPro"/>
</dbReference>
<dbReference type="AlphaFoldDB" id="A0AAE1E5U6"/>
<name>A0AAE1E5U6_9GAST</name>
<gene>
    <name evidence="2" type="ORF">RRG08_028308</name>
</gene>
<dbReference type="InterPro" id="IPR052560">
    <property type="entry name" value="RdDP_mobile_element"/>
</dbReference>
<evidence type="ECO:0000313" key="3">
    <source>
        <dbReference type="Proteomes" id="UP001283361"/>
    </source>
</evidence>
<dbReference type="PROSITE" id="PS50879">
    <property type="entry name" value="RNASE_H_1"/>
    <property type="match status" value="1"/>
</dbReference>
<dbReference type="InterPro" id="IPR012337">
    <property type="entry name" value="RNaseH-like_sf"/>
</dbReference>
<accession>A0AAE1E5U6</accession>
<keyword evidence="3" id="KW-1185">Reference proteome</keyword>